<comment type="caution">
    <text evidence="1">The sequence shown here is derived from an EMBL/GenBank/DDBJ whole genome shotgun (WGS) entry which is preliminary data.</text>
</comment>
<evidence type="ECO:0000313" key="2">
    <source>
        <dbReference type="Proteomes" id="UP000827872"/>
    </source>
</evidence>
<organism evidence="1 2">
    <name type="scientific">Sphaerodactylus townsendi</name>
    <dbReference type="NCBI Taxonomy" id="933632"/>
    <lineage>
        <taxon>Eukaryota</taxon>
        <taxon>Metazoa</taxon>
        <taxon>Chordata</taxon>
        <taxon>Craniata</taxon>
        <taxon>Vertebrata</taxon>
        <taxon>Euteleostomi</taxon>
        <taxon>Lepidosauria</taxon>
        <taxon>Squamata</taxon>
        <taxon>Bifurcata</taxon>
        <taxon>Gekkota</taxon>
        <taxon>Sphaerodactylidae</taxon>
        <taxon>Sphaerodactylus</taxon>
    </lineage>
</organism>
<reference evidence="1" key="1">
    <citation type="submission" date="2021-08" db="EMBL/GenBank/DDBJ databases">
        <title>The first chromosome-level gecko genome reveals the dynamic sex chromosomes of Neotropical dwarf geckos (Sphaerodactylidae: Sphaerodactylus).</title>
        <authorList>
            <person name="Pinto B.J."/>
            <person name="Keating S.E."/>
            <person name="Gamble T."/>
        </authorList>
    </citation>
    <scope>NUCLEOTIDE SEQUENCE</scope>
    <source>
        <strain evidence="1">TG3544</strain>
    </source>
</reference>
<dbReference type="EMBL" id="CM037614">
    <property type="protein sequence ID" value="KAH8017280.1"/>
    <property type="molecule type" value="Genomic_DNA"/>
</dbReference>
<gene>
    <name evidence="1" type="ORF">K3G42_028058</name>
</gene>
<sequence length="170" mass="18640">MAAAEIVSERLVLPYWAESWRPVAGASVQQRMMPRSAEANIEAKIVKVGVNEFSCIGHLVTRAVVNSRKVQVVAINDPFTDFSHMVYMFQYDSSHGHFKSTVKAENRKLVINGNVLDNDIKKAMKAAAEGPMKGILGYTEDQIVLCDFNGDIHSSIFDAAGGIALNDNLV</sequence>
<accession>A0ACB8GDT4</accession>
<name>A0ACB8GDT4_9SAUR</name>
<evidence type="ECO:0000313" key="1">
    <source>
        <dbReference type="EMBL" id="KAH8017280.1"/>
    </source>
</evidence>
<dbReference type="Proteomes" id="UP000827872">
    <property type="component" value="Linkage Group LG01"/>
</dbReference>
<protein>
    <submittedName>
        <fullName evidence="1">Uncharacterized protein</fullName>
    </submittedName>
</protein>
<proteinExistence type="predicted"/>
<keyword evidence="2" id="KW-1185">Reference proteome</keyword>